<gene>
    <name evidence="1" type="ORF">AGABI1DRAFT_83238</name>
</gene>
<dbReference type="Proteomes" id="UP000008493">
    <property type="component" value="Unassembled WGS sequence"/>
</dbReference>
<name>K5X1V0_AGABU</name>
<dbReference type="AlphaFoldDB" id="K5X1V0"/>
<proteinExistence type="predicted"/>
<reference evidence="2" key="1">
    <citation type="journal article" date="2012" name="Proc. Natl. Acad. Sci. U.S.A.">
        <title>Genome sequence of the button mushroom Agaricus bisporus reveals mechanisms governing adaptation to a humic-rich ecological niche.</title>
        <authorList>
            <person name="Morin E."/>
            <person name="Kohler A."/>
            <person name="Baker A.R."/>
            <person name="Foulongne-Oriol M."/>
            <person name="Lombard V."/>
            <person name="Nagy L.G."/>
            <person name="Ohm R.A."/>
            <person name="Patyshakuliyeva A."/>
            <person name="Brun A."/>
            <person name="Aerts A.L."/>
            <person name="Bailey A.M."/>
            <person name="Billette C."/>
            <person name="Coutinho P.M."/>
            <person name="Deakin G."/>
            <person name="Doddapaneni H."/>
            <person name="Floudas D."/>
            <person name="Grimwood J."/>
            <person name="Hilden K."/>
            <person name="Kuees U."/>
            <person name="LaButti K.M."/>
            <person name="Lapidus A."/>
            <person name="Lindquist E.A."/>
            <person name="Lucas S.M."/>
            <person name="Murat C."/>
            <person name="Riley R.W."/>
            <person name="Salamov A.A."/>
            <person name="Schmutz J."/>
            <person name="Subramanian V."/>
            <person name="Woesten H.A.B."/>
            <person name="Xu J."/>
            <person name="Eastwood D.C."/>
            <person name="Foster G.D."/>
            <person name="Sonnenberg A.S."/>
            <person name="Cullen D."/>
            <person name="de Vries R.P."/>
            <person name="Lundell T."/>
            <person name="Hibbett D.S."/>
            <person name="Henrissat B."/>
            <person name="Burton K.S."/>
            <person name="Kerrigan R.W."/>
            <person name="Challen M.P."/>
            <person name="Grigoriev I.V."/>
            <person name="Martin F."/>
        </authorList>
    </citation>
    <scope>NUCLEOTIDE SEQUENCE [LARGE SCALE GENOMIC DNA]</scope>
    <source>
        <strain evidence="2">JB137-S8 / ATCC MYA-4627 / FGSC 10392</strain>
    </source>
</reference>
<organism evidence="1 2">
    <name type="scientific">Agaricus bisporus var. burnettii (strain JB137-S8 / ATCC MYA-4627 / FGSC 10392)</name>
    <name type="common">White button mushroom</name>
    <dbReference type="NCBI Taxonomy" id="597362"/>
    <lineage>
        <taxon>Eukaryota</taxon>
        <taxon>Fungi</taxon>
        <taxon>Dikarya</taxon>
        <taxon>Basidiomycota</taxon>
        <taxon>Agaricomycotina</taxon>
        <taxon>Agaricomycetes</taxon>
        <taxon>Agaricomycetidae</taxon>
        <taxon>Agaricales</taxon>
        <taxon>Agaricineae</taxon>
        <taxon>Agaricaceae</taxon>
        <taxon>Agaricus</taxon>
    </lineage>
</organism>
<protein>
    <submittedName>
        <fullName evidence="1">Uncharacterized protein</fullName>
    </submittedName>
</protein>
<keyword evidence="2" id="KW-1185">Reference proteome</keyword>
<accession>K5X1V0</accession>
<evidence type="ECO:0000313" key="2">
    <source>
        <dbReference type="Proteomes" id="UP000008493"/>
    </source>
</evidence>
<dbReference type="GeneID" id="18831894"/>
<dbReference type="EMBL" id="JH971387">
    <property type="protein sequence ID" value="EKM81791.1"/>
    <property type="molecule type" value="Genomic_DNA"/>
</dbReference>
<evidence type="ECO:0000313" key="1">
    <source>
        <dbReference type="EMBL" id="EKM81791.1"/>
    </source>
</evidence>
<dbReference type="HOGENOM" id="CLU_2084147_0_0_1"/>
<dbReference type="RefSeq" id="XP_007327620.1">
    <property type="nucleotide sequence ID" value="XM_007327558.1"/>
</dbReference>
<dbReference type="KEGG" id="abp:AGABI1DRAFT83238"/>
<dbReference type="InParanoid" id="K5X1V0"/>
<sequence>MSIVQLPREALSTRVARIRTSFVEVEVCVKVGKEIVKAPGLRALVGRYKRVGVCLSFEKGVLGPLGNPRGELGECEFLRLTGRQLRMLATKGLNSAGRRKNVVVVGLACGESSVQGA</sequence>